<reference evidence="1" key="1">
    <citation type="submission" date="2020-08" db="EMBL/GenBank/DDBJ databases">
        <title>Multicomponent nature underlies the extraordinary mechanical properties of spider dragline silk.</title>
        <authorList>
            <person name="Kono N."/>
            <person name="Nakamura H."/>
            <person name="Mori M."/>
            <person name="Yoshida Y."/>
            <person name="Ohtoshi R."/>
            <person name="Malay A.D."/>
            <person name="Moran D.A.P."/>
            <person name="Tomita M."/>
            <person name="Numata K."/>
            <person name="Arakawa K."/>
        </authorList>
    </citation>
    <scope>NUCLEOTIDE SEQUENCE</scope>
</reference>
<comment type="caution">
    <text evidence="1">The sequence shown here is derived from an EMBL/GenBank/DDBJ whole genome shotgun (WGS) entry which is preliminary data.</text>
</comment>
<dbReference type="EMBL" id="BMAW01127590">
    <property type="protein sequence ID" value="GFU21797.1"/>
    <property type="molecule type" value="Genomic_DNA"/>
</dbReference>
<dbReference type="AlphaFoldDB" id="A0A8X6QJ92"/>
<proteinExistence type="predicted"/>
<evidence type="ECO:0000313" key="1">
    <source>
        <dbReference type="EMBL" id="GFU21797.1"/>
    </source>
</evidence>
<evidence type="ECO:0000313" key="2">
    <source>
        <dbReference type="Proteomes" id="UP000887013"/>
    </source>
</evidence>
<sequence length="19" mass="2190">NISIANWLECDIRVSLLMV</sequence>
<name>A0A8X6QJ92_NEPPI</name>
<organism evidence="1 2">
    <name type="scientific">Nephila pilipes</name>
    <name type="common">Giant wood spider</name>
    <name type="synonym">Nephila maculata</name>
    <dbReference type="NCBI Taxonomy" id="299642"/>
    <lineage>
        <taxon>Eukaryota</taxon>
        <taxon>Metazoa</taxon>
        <taxon>Ecdysozoa</taxon>
        <taxon>Arthropoda</taxon>
        <taxon>Chelicerata</taxon>
        <taxon>Arachnida</taxon>
        <taxon>Araneae</taxon>
        <taxon>Araneomorphae</taxon>
        <taxon>Entelegynae</taxon>
        <taxon>Araneoidea</taxon>
        <taxon>Nephilidae</taxon>
        <taxon>Nephila</taxon>
    </lineage>
</organism>
<accession>A0A8X6QJ92</accession>
<dbReference type="Proteomes" id="UP000887013">
    <property type="component" value="Unassembled WGS sequence"/>
</dbReference>
<feature type="non-terminal residue" evidence="1">
    <location>
        <position position="1"/>
    </location>
</feature>
<protein>
    <submittedName>
        <fullName evidence="1">Uncharacterized protein</fullName>
    </submittedName>
</protein>
<keyword evidence="2" id="KW-1185">Reference proteome</keyword>
<gene>
    <name evidence="1" type="ORF">NPIL_222001</name>
</gene>